<feature type="transmembrane region" description="Helical" evidence="1">
    <location>
        <begin position="66"/>
        <end position="88"/>
    </location>
</feature>
<evidence type="ECO:0000313" key="3">
    <source>
        <dbReference type="Proteomes" id="UP001629392"/>
    </source>
</evidence>
<organism evidence="2 3">
    <name type="scientific">Paraburkholderia strydomiana</name>
    <dbReference type="NCBI Taxonomy" id="1245417"/>
    <lineage>
        <taxon>Bacteria</taxon>
        <taxon>Pseudomonadati</taxon>
        <taxon>Pseudomonadota</taxon>
        <taxon>Betaproteobacteria</taxon>
        <taxon>Burkholderiales</taxon>
        <taxon>Burkholderiaceae</taxon>
        <taxon>Paraburkholderia</taxon>
    </lineage>
</organism>
<evidence type="ECO:0000256" key="1">
    <source>
        <dbReference type="SAM" id="Phobius"/>
    </source>
</evidence>
<dbReference type="Proteomes" id="UP001629392">
    <property type="component" value="Unassembled WGS sequence"/>
</dbReference>
<keyword evidence="1" id="KW-0812">Transmembrane</keyword>
<reference evidence="2 3" key="1">
    <citation type="journal article" date="2024" name="Chem. Sci.">
        <title>Discovery of megapolipeptins by genome mining of a Burkholderiales bacteria collection.</title>
        <authorList>
            <person name="Paulo B.S."/>
            <person name="Recchia M.J.J."/>
            <person name="Lee S."/>
            <person name="Fergusson C.H."/>
            <person name="Romanowski S.B."/>
            <person name="Hernandez A."/>
            <person name="Krull N."/>
            <person name="Liu D.Y."/>
            <person name="Cavanagh H."/>
            <person name="Bos A."/>
            <person name="Gray C.A."/>
            <person name="Murphy B.T."/>
            <person name="Linington R.G."/>
            <person name="Eustaquio A.S."/>
        </authorList>
    </citation>
    <scope>NUCLEOTIDE SEQUENCE [LARGE SCALE GENOMIC DNA]</scope>
    <source>
        <strain evidence="2 3">RL17-350-BIC-E</strain>
    </source>
</reference>
<name>A0ABW9EMU3_9BURK</name>
<feature type="transmembrane region" description="Helical" evidence="1">
    <location>
        <begin position="12"/>
        <end position="35"/>
    </location>
</feature>
<sequence>MVFVPRSFCIDHLRIMCAILMPDLLIVVTATDPIMDRLAGLWPYFGQLAAMRVRAWLVAQPLARLLLMPLGLALAAVLLIGVSLVQLAGVAPGTATFFSGDQRRSF</sequence>
<keyword evidence="3" id="KW-1185">Reference proteome</keyword>
<proteinExistence type="predicted"/>
<accession>A0ABW9EMU3</accession>
<keyword evidence="1" id="KW-0472">Membrane</keyword>
<dbReference type="RefSeq" id="WP_408156440.1">
    <property type="nucleotide sequence ID" value="NZ_JAQQCL010000029.1"/>
</dbReference>
<gene>
    <name evidence="2" type="ORF">PQQ73_29325</name>
</gene>
<protein>
    <submittedName>
        <fullName evidence="2">Uncharacterized protein</fullName>
    </submittedName>
</protein>
<evidence type="ECO:0000313" key="2">
    <source>
        <dbReference type="EMBL" id="MFM0720420.1"/>
    </source>
</evidence>
<dbReference type="EMBL" id="JAQQCL010000029">
    <property type="protein sequence ID" value="MFM0720420.1"/>
    <property type="molecule type" value="Genomic_DNA"/>
</dbReference>
<comment type="caution">
    <text evidence="2">The sequence shown here is derived from an EMBL/GenBank/DDBJ whole genome shotgun (WGS) entry which is preliminary data.</text>
</comment>
<keyword evidence="1" id="KW-1133">Transmembrane helix</keyword>